<keyword evidence="2" id="KW-1003">Cell membrane</keyword>
<keyword evidence="4 6" id="KW-1133">Transmembrane helix</keyword>
<proteinExistence type="predicted"/>
<dbReference type="Gene3D" id="1.20.1250.20">
    <property type="entry name" value="MFS general substrate transporter like domains"/>
    <property type="match status" value="2"/>
</dbReference>
<reference evidence="8 9" key="1">
    <citation type="submission" date="2016-10" db="EMBL/GenBank/DDBJ databases">
        <title>The Draft Genome Sequence of the Potato Rhizosphere Bacteria Ochrobactrum sp. IPA7.2.</title>
        <authorList>
            <person name="Gogoleva N.E."/>
            <person name="Khlopko Y.A."/>
            <person name="Burygin G.L."/>
            <person name="Plotnikov A.O."/>
        </authorList>
    </citation>
    <scope>NUCLEOTIDE SEQUENCE [LARGE SCALE GENOMIC DNA]</scope>
    <source>
        <strain evidence="8 9">IPA7.2</strain>
    </source>
</reference>
<dbReference type="PROSITE" id="PS50850">
    <property type="entry name" value="MFS"/>
    <property type="match status" value="1"/>
</dbReference>
<feature type="transmembrane region" description="Helical" evidence="6">
    <location>
        <begin position="347"/>
        <end position="370"/>
    </location>
</feature>
<protein>
    <submittedName>
        <fullName evidence="8">MFS transporter</fullName>
    </submittedName>
</protein>
<dbReference type="GO" id="GO:0005886">
    <property type="term" value="C:plasma membrane"/>
    <property type="evidence" value="ECO:0007669"/>
    <property type="project" value="UniProtKB-SubCell"/>
</dbReference>
<evidence type="ECO:0000313" key="8">
    <source>
        <dbReference type="EMBL" id="OIS90404.1"/>
    </source>
</evidence>
<feature type="domain" description="Major facilitator superfamily (MFS) profile" evidence="7">
    <location>
        <begin position="22"/>
        <end position="406"/>
    </location>
</feature>
<dbReference type="InterPro" id="IPR050189">
    <property type="entry name" value="MFS_Efflux_Transporters"/>
</dbReference>
<dbReference type="OrthoDB" id="9781976at2"/>
<keyword evidence="3 6" id="KW-0812">Transmembrane</keyword>
<feature type="transmembrane region" description="Helical" evidence="6">
    <location>
        <begin position="178"/>
        <end position="197"/>
    </location>
</feature>
<evidence type="ECO:0000313" key="9">
    <source>
        <dbReference type="Proteomes" id="UP000182985"/>
    </source>
</evidence>
<dbReference type="InterPro" id="IPR036259">
    <property type="entry name" value="MFS_trans_sf"/>
</dbReference>
<dbReference type="InterPro" id="IPR020846">
    <property type="entry name" value="MFS_dom"/>
</dbReference>
<evidence type="ECO:0000256" key="2">
    <source>
        <dbReference type="ARBA" id="ARBA00022475"/>
    </source>
</evidence>
<evidence type="ECO:0000256" key="1">
    <source>
        <dbReference type="ARBA" id="ARBA00004651"/>
    </source>
</evidence>
<dbReference type="AlphaFoldDB" id="A0A1J6HBA9"/>
<feature type="transmembrane region" description="Helical" evidence="6">
    <location>
        <begin position="59"/>
        <end position="79"/>
    </location>
</feature>
<feature type="transmembrane region" description="Helical" evidence="6">
    <location>
        <begin position="289"/>
        <end position="308"/>
    </location>
</feature>
<feature type="transmembrane region" description="Helical" evidence="6">
    <location>
        <begin position="314"/>
        <end position="335"/>
    </location>
</feature>
<feature type="transmembrane region" description="Helical" evidence="6">
    <location>
        <begin position="223"/>
        <end position="248"/>
    </location>
</feature>
<dbReference type="EMBL" id="MOEC01000054">
    <property type="protein sequence ID" value="OIS90404.1"/>
    <property type="molecule type" value="Genomic_DNA"/>
</dbReference>
<name>A0A1J6HBA9_9HYPH</name>
<dbReference type="Pfam" id="PF07690">
    <property type="entry name" value="MFS_1"/>
    <property type="match status" value="2"/>
</dbReference>
<feature type="transmembrane region" description="Helical" evidence="6">
    <location>
        <begin position="260"/>
        <end position="282"/>
    </location>
</feature>
<dbReference type="GO" id="GO:0022857">
    <property type="term" value="F:transmembrane transporter activity"/>
    <property type="evidence" value="ECO:0007669"/>
    <property type="project" value="InterPro"/>
</dbReference>
<dbReference type="InterPro" id="IPR011701">
    <property type="entry name" value="MFS"/>
</dbReference>
<feature type="transmembrane region" description="Helical" evidence="6">
    <location>
        <begin position="382"/>
        <end position="401"/>
    </location>
</feature>
<organism evidence="8 9">
    <name type="scientific">Brucella cytisi</name>
    <dbReference type="NCBI Taxonomy" id="407152"/>
    <lineage>
        <taxon>Bacteria</taxon>
        <taxon>Pseudomonadati</taxon>
        <taxon>Pseudomonadota</taxon>
        <taxon>Alphaproteobacteria</taxon>
        <taxon>Hyphomicrobiales</taxon>
        <taxon>Brucellaceae</taxon>
        <taxon>Brucella/Ochrobactrum group</taxon>
        <taxon>Brucella</taxon>
    </lineage>
</organism>
<accession>A0A1J6HBA9</accession>
<dbReference type="PANTHER" id="PTHR43124">
    <property type="entry name" value="PURINE EFFLUX PUMP PBUE"/>
    <property type="match status" value="1"/>
</dbReference>
<feature type="transmembrane region" description="Helical" evidence="6">
    <location>
        <begin position="21"/>
        <end position="39"/>
    </location>
</feature>
<feature type="transmembrane region" description="Helical" evidence="6">
    <location>
        <begin position="91"/>
        <end position="108"/>
    </location>
</feature>
<feature type="transmembrane region" description="Helical" evidence="6">
    <location>
        <begin position="146"/>
        <end position="166"/>
    </location>
</feature>
<feature type="transmembrane region" description="Helical" evidence="6">
    <location>
        <begin position="114"/>
        <end position="134"/>
    </location>
</feature>
<gene>
    <name evidence="8" type="ORF">BLA27_26975</name>
</gene>
<comment type="subcellular location">
    <subcellularLocation>
        <location evidence="1">Cell membrane</location>
        <topology evidence="1">Multi-pass membrane protein</topology>
    </subcellularLocation>
</comment>
<keyword evidence="5 6" id="KW-0472">Membrane</keyword>
<dbReference type="SUPFAM" id="SSF103473">
    <property type="entry name" value="MFS general substrate transporter"/>
    <property type="match status" value="1"/>
</dbReference>
<evidence type="ECO:0000256" key="6">
    <source>
        <dbReference type="SAM" id="Phobius"/>
    </source>
</evidence>
<sequence>MPFTEKRSLSAIEYPVTTNPWPVLITLCASVVFSMTTWFSATAVTPELKAAWQLSDSVVAWLTNGVQMGFVTGALLASLINLPDIVRLNRLMAVASIMAAGLNLLLLLEPGPAGAIACRFATGMALAAVYPPAMKLVSTWFVRNRGLALGAVVGALTLGSSMPHLFRTITEYVDWRLVISMSSAASLIAGISFLLFAREGPYPFGRAVFNPRQIGRVLRDRNLFLVNVGYLGHMWELYAMWAWLLIFLRKSTEDTLPPNMTSLITFIAIAAGLVGCVAGGFLSDRFGRTATTAGLMIVSGLCALLIGFAFSGPIWLITLIAIVWGIAIVGDSPLFSAAVTELADRDFVGTALSLQMGLGFALTVFVIWLVPEIAAWLGSWRWSFIILAPGPFIGASAMLALRRSPEAIKLANGRR</sequence>
<evidence type="ECO:0000256" key="4">
    <source>
        <dbReference type="ARBA" id="ARBA00022989"/>
    </source>
</evidence>
<evidence type="ECO:0000256" key="5">
    <source>
        <dbReference type="ARBA" id="ARBA00023136"/>
    </source>
</evidence>
<comment type="caution">
    <text evidence="8">The sequence shown here is derived from an EMBL/GenBank/DDBJ whole genome shotgun (WGS) entry which is preliminary data.</text>
</comment>
<dbReference type="PANTHER" id="PTHR43124:SF3">
    <property type="entry name" value="CHLORAMPHENICOL EFFLUX PUMP RV0191"/>
    <property type="match status" value="1"/>
</dbReference>
<keyword evidence="9" id="KW-1185">Reference proteome</keyword>
<evidence type="ECO:0000256" key="3">
    <source>
        <dbReference type="ARBA" id="ARBA00022692"/>
    </source>
</evidence>
<dbReference type="RefSeq" id="WP_071634439.1">
    <property type="nucleotide sequence ID" value="NZ_MOEC01000054.1"/>
</dbReference>
<dbReference type="Proteomes" id="UP000182985">
    <property type="component" value="Unassembled WGS sequence"/>
</dbReference>
<evidence type="ECO:0000259" key="7">
    <source>
        <dbReference type="PROSITE" id="PS50850"/>
    </source>
</evidence>